<dbReference type="InterPro" id="IPR013538">
    <property type="entry name" value="ASHA1/2-like_C"/>
</dbReference>
<dbReference type="Pfam" id="PF08327">
    <property type="entry name" value="AHSA1"/>
    <property type="match status" value="2"/>
</dbReference>
<accession>A0A1H1H0V3</accession>
<dbReference type="AlphaFoldDB" id="A0A1H1H0V3"/>
<dbReference type="STRING" id="37928.SAMN04489742_4481"/>
<gene>
    <name evidence="3" type="ORF">SAMN04489742_4481</name>
</gene>
<feature type="domain" description="Activator of Hsp90 ATPase homologue 1/2-like C-terminal" evidence="2">
    <location>
        <begin position="193"/>
        <end position="304"/>
    </location>
</feature>
<dbReference type="InterPro" id="IPR023393">
    <property type="entry name" value="START-like_dom_sf"/>
</dbReference>
<protein>
    <submittedName>
        <fullName evidence="3">Uncharacterized conserved protein YndB, AHSA1/START domain</fullName>
    </submittedName>
</protein>
<sequence>MTTLSPQDEKVVPSGRIERIASDYVLAFDRQLDYPHSYLWSLLAEPEHVAKWLGNLITGWEQGQPYELEVGGTVTGTVLQLNAPLSLQITWEDELDNESVLEWRMLNSNGGTLVQLRARSESRSFLTEGAAGWETILDAFEDVAAGRTPQPQPDRWTKLREAYSREYSVSHTMGTLGKDSGHDSVHFDRLLGADRATIWQALTEPDKFGKWLAPGTLQLQVGGDVRLDFETFSMRGDVTHLLNEQALEYSWCSPEVEQSSVHWLLENSGGKTLLKLRHGLRSKARTAELMALWHERLDALALYLSGAEVHPSAHHREALTHFYRRMAGSAGS</sequence>
<proteinExistence type="inferred from homology"/>
<evidence type="ECO:0000259" key="2">
    <source>
        <dbReference type="Pfam" id="PF08327"/>
    </source>
</evidence>
<dbReference type="EMBL" id="FNKH01000002">
    <property type="protein sequence ID" value="SDR19021.1"/>
    <property type="molecule type" value="Genomic_DNA"/>
</dbReference>
<evidence type="ECO:0000313" key="3">
    <source>
        <dbReference type="EMBL" id="SDR19021.1"/>
    </source>
</evidence>
<evidence type="ECO:0000313" key="4">
    <source>
        <dbReference type="Proteomes" id="UP000181917"/>
    </source>
</evidence>
<dbReference type="SUPFAM" id="SSF55961">
    <property type="entry name" value="Bet v1-like"/>
    <property type="match status" value="2"/>
</dbReference>
<evidence type="ECO:0000256" key="1">
    <source>
        <dbReference type="ARBA" id="ARBA00006817"/>
    </source>
</evidence>
<dbReference type="Proteomes" id="UP000181917">
    <property type="component" value="Unassembled WGS sequence"/>
</dbReference>
<keyword evidence="4" id="KW-1185">Reference proteome</keyword>
<organism evidence="3 4">
    <name type="scientific">Crystallibacter crystallopoietes</name>
    <dbReference type="NCBI Taxonomy" id="37928"/>
    <lineage>
        <taxon>Bacteria</taxon>
        <taxon>Bacillati</taxon>
        <taxon>Actinomycetota</taxon>
        <taxon>Actinomycetes</taxon>
        <taxon>Micrococcales</taxon>
        <taxon>Micrococcaceae</taxon>
        <taxon>Crystallibacter</taxon>
    </lineage>
</organism>
<dbReference type="Gene3D" id="3.30.530.20">
    <property type="match status" value="2"/>
</dbReference>
<comment type="similarity">
    <text evidence="1">Belongs to the AHA1 family.</text>
</comment>
<dbReference type="RefSeq" id="WP_074702658.1">
    <property type="nucleotide sequence ID" value="NZ_CP018863.1"/>
</dbReference>
<reference evidence="3 4" key="1">
    <citation type="submission" date="2016-10" db="EMBL/GenBank/DDBJ databases">
        <authorList>
            <person name="de Groot N.N."/>
        </authorList>
    </citation>
    <scope>NUCLEOTIDE SEQUENCE [LARGE SCALE GENOMIC DNA]</scope>
    <source>
        <strain evidence="3 4">DSM 20117</strain>
    </source>
</reference>
<feature type="domain" description="Activator of Hsp90 ATPase homologue 1/2-like C-terminal" evidence="2">
    <location>
        <begin position="34"/>
        <end position="143"/>
    </location>
</feature>
<name>A0A1H1H0V3_9MICC</name>